<dbReference type="Proteomes" id="UP000663880">
    <property type="component" value="Unassembled WGS sequence"/>
</dbReference>
<organism evidence="7 8">
    <name type="scientific">Pieris macdunnoughi</name>
    <dbReference type="NCBI Taxonomy" id="345717"/>
    <lineage>
        <taxon>Eukaryota</taxon>
        <taxon>Metazoa</taxon>
        <taxon>Ecdysozoa</taxon>
        <taxon>Arthropoda</taxon>
        <taxon>Hexapoda</taxon>
        <taxon>Insecta</taxon>
        <taxon>Pterygota</taxon>
        <taxon>Neoptera</taxon>
        <taxon>Endopterygota</taxon>
        <taxon>Lepidoptera</taxon>
        <taxon>Glossata</taxon>
        <taxon>Ditrysia</taxon>
        <taxon>Papilionoidea</taxon>
        <taxon>Pieridae</taxon>
        <taxon>Pierinae</taxon>
        <taxon>Pieris</taxon>
    </lineage>
</organism>
<protein>
    <recommendedName>
        <fullName evidence="6">BED-type domain-containing protein</fullName>
    </recommendedName>
</protein>
<dbReference type="SUPFAM" id="SSF57667">
    <property type="entry name" value="beta-beta-alpha zinc fingers"/>
    <property type="match status" value="1"/>
</dbReference>
<dbReference type="GO" id="GO:0008270">
    <property type="term" value="F:zinc ion binding"/>
    <property type="evidence" value="ECO:0007669"/>
    <property type="project" value="UniProtKB-KW"/>
</dbReference>
<name>A0A821W860_9NEOP</name>
<evidence type="ECO:0000313" key="7">
    <source>
        <dbReference type="EMBL" id="CAF4920331.1"/>
    </source>
</evidence>
<comment type="caution">
    <text evidence="7">The sequence shown here is derived from an EMBL/GenBank/DDBJ whole genome shotgun (WGS) entry which is preliminary data.</text>
</comment>
<evidence type="ECO:0000313" key="8">
    <source>
        <dbReference type="Proteomes" id="UP000663880"/>
    </source>
</evidence>
<keyword evidence="2 4" id="KW-0863">Zinc-finger</keyword>
<evidence type="ECO:0000256" key="5">
    <source>
        <dbReference type="SAM" id="MobiDB-lite"/>
    </source>
</evidence>
<dbReference type="InterPro" id="IPR036236">
    <property type="entry name" value="Znf_C2H2_sf"/>
</dbReference>
<keyword evidence="1" id="KW-0479">Metal-binding</keyword>
<dbReference type="AlphaFoldDB" id="A0A821W860"/>
<feature type="region of interest" description="Disordered" evidence="5">
    <location>
        <begin position="69"/>
        <end position="96"/>
    </location>
</feature>
<dbReference type="PROSITE" id="PS50808">
    <property type="entry name" value="ZF_BED"/>
    <property type="match status" value="1"/>
</dbReference>
<evidence type="ECO:0000256" key="1">
    <source>
        <dbReference type="ARBA" id="ARBA00022723"/>
    </source>
</evidence>
<sequence>MRTPSVVWRFFDRIEQDGRVVAIVCKLCDARYKYFGNTTNLRCHLVNKHPIQWELGQNVTLEQEFRVAAATDDETNQSTPRPRQKRYRKSESKDNVDVLESETDIAHDDDTQATINLVKQLHRGSNEEWLNDDAFDSVTETYTKPQKKRKIYRKIKQEVISPPPTTFEPKKQIIIQNNRRDEYHAFGEYVSNKLRKFDNNQTRSNIQQLITTILWQAEYGVYDNMDTVKRILLHSMQDMGSPTQEGETLHISNQELENLNENVAVDPVTE</sequence>
<evidence type="ECO:0000256" key="2">
    <source>
        <dbReference type="ARBA" id="ARBA00022771"/>
    </source>
</evidence>
<gene>
    <name evidence="7" type="ORF">PMACD_LOCUS12958</name>
</gene>
<proteinExistence type="predicted"/>
<feature type="domain" description="BED-type" evidence="6">
    <location>
        <begin position="2"/>
        <end position="50"/>
    </location>
</feature>
<dbReference type="GO" id="GO:0003677">
    <property type="term" value="F:DNA binding"/>
    <property type="evidence" value="ECO:0007669"/>
    <property type="project" value="InterPro"/>
</dbReference>
<dbReference type="SMART" id="SM00614">
    <property type="entry name" value="ZnF_BED"/>
    <property type="match status" value="1"/>
</dbReference>
<dbReference type="Pfam" id="PF02892">
    <property type="entry name" value="zf-BED"/>
    <property type="match status" value="1"/>
</dbReference>
<accession>A0A821W860</accession>
<evidence type="ECO:0000256" key="3">
    <source>
        <dbReference type="ARBA" id="ARBA00022833"/>
    </source>
</evidence>
<evidence type="ECO:0000256" key="4">
    <source>
        <dbReference type="PROSITE-ProRule" id="PRU00027"/>
    </source>
</evidence>
<keyword evidence="3" id="KW-0862">Zinc</keyword>
<dbReference type="OrthoDB" id="1607513at2759"/>
<reference evidence="7" key="1">
    <citation type="submission" date="2021-02" db="EMBL/GenBank/DDBJ databases">
        <authorList>
            <person name="Steward A R."/>
        </authorList>
    </citation>
    <scope>NUCLEOTIDE SEQUENCE</scope>
</reference>
<dbReference type="EMBL" id="CAJOBZ010000054">
    <property type="protein sequence ID" value="CAF4920331.1"/>
    <property type="molecule type" value="Genomic_DNA"/>
</dbReference>
<dbReference type="InterPro" id="IPR003656">
    <property type="entry name" value="Znf_BED"/>
</dbReference>
<keyword evidence="8" id="KW-1185">Reference proteome</keyword>
<evidence type="ECO:0000259" key="6">
    <source>
        <dbReference type="PROSITE" id="PS50808"/>
    </source>
</evidence>